<evidence type="ECO:0000256" key="1">
    <source>
        <dbReference type="SAM" id="MobiDB-lite"/>
    </source>
</evidence>
<organism evidence="3 4">
    <name type="scientific">Bradyrhizobium vignae</name>
    <dbReference type="NCBI Taxonomy" id="1549949"/>
    <lineage>
        <taxon>Bacteria</taxon>
        <taxon>Pseudomonadati</taxon>
        <taxon>Pseudomonadota</taxon>
        <taxon>Alphaproteobacteria</taxon>
        <taxon>Hyphomicrobiales</taxon>
        <taxon>Nitrobacteraceae</taxon>
        <taxon>Bradyrhizobium</taxon>
    </lineage>
</organism>
<protein>
    <submittedName>
        <fullName evidence="2">Gluconate 2-dehydrogenase subunit 3 family protein</fullName>
    </submittedName>
</protein>
<name>A0A2U3Q747_9BRAD</name>
<evidence type="ECO:0000313" key="3">
    <source>
        <dbReference type="EMBL" id="SPP97129.1"/>
    </source>
</evidence>
<feature type="compositionally biased region" description="Basic and acidic residues" evidence="1">
    <location>
        <begin position="196"/>
        <end position="208"/>
    </location>
</feature>
<gene>
    <name evidence="3" type="ORF">BRAD3257_6224</name>
    <name evidence="2" type="ORF">JWS04_30790</name>
</gene>
<dbReference type="EMBL" id="LS398110">
    <property type="protein sequence ID" value="SPP97129.1"/>
    <property type="molecule type" value="Genomic_DNA"/>
</dbReference>
<reference evidence="3 4" key="1">
    <citation type="submission" date="2018-03" db="EMBL/GenBank/DDBJ databases">
        <authorList>
            <person name="Gully D."/>
        </authorList>
    </citation>
    <scope>NUCLEOTIDE SEQUENCE [LARGE SCALE GENOMIC DNA]</scope>
    <source>
        <strain evidence="3">ORS3257</strain>
    </source>
</reference>
<reference evidence="2 5" key="2">
    <citation type="submission" date="2021-03" db="EMBL/GenBank/DDBJ databases">
        <title>Genome Sequence of Bradyrhizobium vignae strain ISRA400.</title>
        <authorList>
            <person name="Tisa L.S."/>
            <person name="Svistoonoff S."/>
            <person name="Hocher V."/>
            <person name="Fall S."/>
            <person name="Zaiya A."/>
            <person name="Naing D."/>
            <person name="Niang N."/>
            <person name="Diouf A."/>
            <person name="Dasylva M.C."/>
            <person name="Toure O."/>
            <person name="Gueye M."/>
            <person name="Gully D."/>
            <person name="Tisseyre P."/>
            <person name="Simpson S."/>
            <person name="Morris K."/>
            <person name="Thomas W.K."/>
        </authorList>
    </citation>
    <scope>NUCLEOTIDE SEQUENCE [LARGE SCALE GENOMIC DNA]</scope>
    <source>
        <strain evidence="2 5">ISRA400</strain>
    </source>
</reference>
<keyword evidence="5" id="KW-1185">Reference proteome</keyword>
<dbReference type="AlphaFoldDB" id="A0A2U3Q747"/>
<accession>A0A2U3Q747</accession>
<evidence type="ECO:0000313" key="4">
    <source>
        <dbReference type="Proteomes" id="UP000246085"/>
    </source>
</evidence>
<dbReference type="Proteomes" id="UP000669317">
    <property type="component" value="Unassembled WGS sequence"/>
</dbReference>
<feature type="region of interest" description="Disordered" evidence="1">
    <location>
        <begin position="196"/>
        <end position="216"/>
    </location>
</feature>
<proteinExistence type="predicted"/>
<sequence>MHESRDRYPEYDVLAKWSGPSWNDKTREVIARRLSIAPEPRYFTREEYETVVAIANRIVPQPRDRPPVPIAALVDRKLDDLIMDGFRRPGVPRDADAWRLGLKALNAEASAAYGQRFAALPEGLQDKLLRAAEHGELKAAEWGELRCKDFFKHRMGRDIVLAYYAHPTAWSEIGWGGPASPRGYVRLDLDERDPWEAAETKDGHDAAARRSNRRVR</sequence>
<dbReference type="Pfam" id="PF13618">
    <property type="entry name" value="Gluconate_2-dh3"/>
    <property type="match status" value="1"/>
</dbReference>
<evidence type="ECO:0000313" key="5">
    <source>
        <dbReference type="Proteomes" id="UP000669317"/>
    </source>
</evidence>
<dbReference type="InterPro" id="IPR027056">
    <property type="entry name" value="Gluconate_2DH_su3"/>
</dbReference>
<dbReference type="EMBL" id="JAGIKT010000081">
    <property type="protein sequence ID" value="MBP0115376.1"/>
    <property type="molecule type" value="Genomic_DNA"/>
</dbReference>
<evidence type="ECO:0000313" key="2">
    <source>
        <dbReference type="EMBL" id="MBP0115376.1"/>
    </source>
</evidence>
<dbReference type="KEGG" id="bvz:BRAD3257_6224"/>
<dbReference type="RefSeq" id="WP_122404578.1">
    <property type="nucleotide sequence ID" value="NZ_JAGIKT010000081.1"/>
</dbReference>
<dbReference type="Proteomes" id="UP000246085">
    <property type="component" value="Chromosome BRAD3257"/>
</dbReference>